<comment type="caution">
    <text evidence="1">The sequence shown here is derived from an EMBL/GenBank/DDBJ whole genome shotgun (WGS) entry which is preliminary data.</text>
</comment>
<evidence type="ECO:0000313" key="1">
    <source>
        <dbReference type="EMBL" id="OWZ22602.1"/>
    </source>
</evidence>
<keyword evidence="2" id="KW-1185">Reference proteome</keyword>
<proteinExistence type="predicted"/>
<name>A0A225WYI3_9STRA</name>
<sequence length="202" mass="22993">MHLFCGRGVGEEEFGQNIQCPSCDQNNSTGMMTLPRHDQYMACVGVADRRDSENEKAFVISVVTSTSKRRTQAVSTIATVGKSYVGCSPTSKRMVWMEPIPRHFEFFYTGCELAKGNELVAKAGQHYEYQKRADCSLGASSRRRRTSTKVIGVRRRPRNPWVEWLYQRLLEELDRLRKLGVKFEPPLLLQLAKQILSDNTDG</sequence>
<dbReference type="AlphaFoldDB" id="A0A225WYI3"/>
<dbReference type="EMBL" id="NBNE01000124">
    <property type="protein sequence ID" value="OWZ22602.1"/>
    <property type="molecule type" value="Genomic_DNA"/>
</dbReference>
<gene>
    <name evidence="1" type="ORF">PHMEG_0002680</name>
</gene>
<organism evidence="1 2">
    <name type="scientific">Phytophthora megakarya</name>
    <dbReference type="NCBI Taxonomy" id="4795"/>
    <lineage>
        <taxon>Eukaryota</taxon>
        <taxon>Sar</taxon>
        <taxon>Stramenopiles</taxon>
        <taxon>Oomycota</taxon>
        <taxon>Peronosporomycetes</taxon>
        <taxon>Peronosporales</taxon>
        <taxon>Peronosporaceae</taxon>
        <taxon>Phytophthora</taxon>
    </lineage>
</organism>
<reference evidence="2" key="1">
    <citation type="submission" date="2017-03" db="EMBL/GenBank/DDBJ databases">
        <title>Phytopthora megakarya and P. palmivora, two closely related causual agents of cacao black pod achieved similar genome size and gene model numbers by different mechanisms.</title>
        <authorList>
            <person name="Ali S."/>
            <person name="Shao J."/>
            <person name="Larry D.J."/>
            <person name="Kronmiller B."/>
            <person name="Shen D."/>
            <person name="Strem M.D."/>
            <person name="Melnick R.L."/>
            <person name="Guiltinan M.J."/>
            <person name="Tyler B.M."/>
            <person name="Meinhardt L.W."/>
            <person name="Bailey B.A."/>
        </authorList>
    </citation>
    <scope>NUCLEOTIDE SEQUENCE [LARGE SCALE GENOMIC DNA]</scope>
    <source>
        <strain evidence="2">zdho120</strain>
    </source>
</reference>
<dbReference type="Proteomes" id="UP000198211">
    <property type="component" value="Unassembled WGS sequence"/>
</dbReference>
<accession>A0A225WYI3</accession>
<protein>
    <submittedName>
        <fullName evidence="1">Uncharacterized protein</fullName>
    </submittedName>
</protein>
<evidence type="ECO:0000313" key="2">
    <source>
        <dbReference type="Proteomes" id="UP000198211"/>
    </source>
</evidence>